<dbReference type="EMBL" id="BNAT01000036">
    <property type="protein sequence ID" value="GHE51421.1"/>
    <property type="molecule type" value="Genomic_DNA"/>
</dbReference>
<evidence type="ECO:0000313" key="3">
    <source>
        <dbReference type="EMBL" id="GHE51421.1"/>
    </source>
</evidence>
<keyword evidence="2" id="KW-1133">Transmembrane helix</keyword>
<gene>
    <name evidence="3" type="ORF">GCM10017771_73650</name>
</gene>
<organism evidence="3 4">
    <name type="scientific">Streptomyces capitiformicae</name>
    <dbReference type="NCBI Taxonomy" id="2014920"/>
    <lineage>
        <taxon>Bacteria</taxon>
        <taxon>Bacillati</taxon>
        <taxon>Actinomycetota</taxon>
        <taxon>Actinomycetes</taxon>
        <taxon>Kitasatosporales</taxon>
        <taxon>Streptomycetaceae</taxon>
        <taxon>Streptomyces</taxon>
    </lineage>
</organism>
<keyword evidence="2" id="KW-0472">Membrane</keyword>
<comment type="caution">
    <text evidence="3">The sequence shown here is derived from an EMBL/GenBank/DDBJ whole genome shotgun (WGS) entry which is preliminary data.</text>
</comment>
<accession>A0A918ZHA1</accession>
<dbReference type="RefSeq" id="WP_189786761.1">
    <property type="nucleotide sequence ID" value="NZ_BNAT01000036.1"/>
</dbReference>
<dbReference type="AlphaFoldDB" id="A0A918ZHA1"/>
<dbReference type="Proteomes" id="UP000603227">
    <property type="component" value="Unassembled WGS sequence"/>
</dbReference>
<reference evidence="3" key="1">
    <citation type="journal article" date="2014" name="Int. J. Syst. Evol. Microbiol.">
        <title>Complete genome sequence of Corynebacterium casei LMG S-19264T (=DSM 44701T), isolated from a smear-ripened cheese.</title>
        <authorList>
            <consortium name="US DOE Joint Genome Institute (JGI-PGF)"/>
            <person name="Walter F."/>
            <person name="Albersmeier A."/>
            <person name="Kalinowski J."/>
            <person name="Ruckert C."/>
        </authorList>
    </citation>
    <scope>NUCLEOTIDE SEQUENCE</scope>
    <source>
        <strain evidence="3">CGMCC 4.7403</strain>
    </source>
</reference>
<proteinExistence type="predicted"/>
<feature type="transmembrane region" description="Helical" evidence="2">
    <location>
        <begin position="6"/>
        <end position="28"/>
    </location>
</feature>
<evidence type="ECO:0000256" key="2">
    <source>
        <dbReference type="SAM" id="Phobius"/>
    </source>
</evidence>
<keyword evidence="4" id="KW-1185">Reference proteome</keyword>
<reference evidence="3" key="2">
    <citation type="submission" date="2020-09" db="EMBL/GenBank/DDBJ databases">
        <authorList>
            <person name="Sun Q."/>
            <person name="Zhou Y."/>
        </authorList>
    </citation>
    <scope>NUCLEOTIDE SEQUENCE</scope>
    <source>
        <strain evidence="3">CGMCC 4.7403</strain>
    </source>
</reference>
<feature type="region of interest" description="Disordered" evidence="1">
    <location>
        <begin position="64"/>
        <end position="86"/>
    </location>
</feature>
<protein>
    <submittedName>
        <fullName evidence="3">Uncharacterized protein</fullName>
    </submittedName>
</protein>
<sequence>MTVFPITTGLLLILMVAAAVGVAVFLFTKKSSTAVPPTGDLGMAIGSATTVAMFLVAIGLASAPPSSADPPDGRAVPTCSSPSPGC</sequence>
<feature type="transmembrane region" description="Helical" evidence="2">
    <location>
        <begin position="40"/>
        <end position="61"/>
    </location>
</feature>
<evidence type="ECO:0000313" key="4">
    <source>
        <dbReference type="Proteomes" id="UP000603227"/>
    </source>
</evidence>
<name>A0A918ZHA1_9ACTN</name>
<evidence type="ECO:0000256" key="1">
    <source>
        <dbReference type="SAM" id="MobiDB-lite"/>
    </source>
</evidence>
<keyword evidence="2" id="KW-0812">Transmembrane</keyword>